<keyword evidence="2" id="KW-1185">Reference proteome</keyword>
<reference evidence="1 2" key="1">
    <citation type="submission" date="2021-06" db="EMBL/GenBank/DDBJ databases">
        <authorList>
            <person name="Sun Q."/>
            <person name="Li D."/>
        </authorList>
    </citation>
    <scope>NUCLEOTIDE SEQUENCE [LARGE SCALE GENOMIC DNA]</scope>
    <source>
        <strain evidence="1 2">MSJd-7</strain>
    </source>
</reference>
<dbReference type="Pfam" id="PF06253">
    <property type="entry name" value="MTTB"/>
    <property type="match status" value="1"/>
</dbReference>
<evidence type="ECO:0000313" key="2">
    <source>
        <dbReference type="Proteomes" id="UP000783588"/>
    </source>
</evidence>
<dbReference type="GO" id="GO:0032259">
    <property type="term" value="P:methylation"/>
    <property type="evidence" value="ECO:0007669"/>
    <property type="project" value="UniProtKB-KW"/>
</dbReference>
<dbReference type="Proteomes" id="UP000783588">
    <property type="component" value="Unassembled WGS sequence"/>
</dbReference>
<keyword evidence="1" id="KW-0808">Transferase</keyword>
<proteinExistence type="predicted"/>
<name>A0ABS6EV87_9FIRM</name>
<evidence type="ECO:0000313" key="1">
    <source>
        <dbReference type="EMBL" id="MBU5491596.1"/>
    </source>
</evidence>
<accession>A0ABS6EV87</accession>
<comment type="caution">
    <text evidence="1">The sequence shown here is derived from an EMBL/GenBank/DDBJ whole genome shotgun (WGS) entry which is preliminary data.</text>
</comment>
<protein>
    <submittedName>
        <fullName evidence="1">Trimethylamine methyltransferase family protein</fullName>
    </submittedName>
</protein>
<dbReference type="InterPro" id="IPR010426">
    <property type="entry name" value="MTTB_MeTrfase"/>
</dbReference>
<dbReference type="EMBL" id="JAHLQI010000014">
    <property type="protein sequence ID" value="MBU5491596.1"/>
    <property type="molecule type" value="Genomic_DNA"/>
</dbReference>
<organism evidence="1 2">
    <name type="scientific">Butyricicoccus intestinisimiae</name>
    <dbReference type="NCBI Taxonomy" id="2841509"/>
    <lineage>
        <taxon>Bacteria</taxon>
        <taxon>Bacillati</taxon>
        <taxon>Bacillota</taxon>
        <taxon>Clostridia</taxon>
        <taxon>Eubacteriales</taxon>
        <taxon>Butyricicoccaceae</taxon>
        <taxon>Butyricicoccus</taxon>
    </lineage>
</organism>
<dbReference type="GO" id="GO:0008168">
    <property type="term" value="F:methyltransferase activity"/>
    <property type="evidence" value="ECO:0007669"/>
    <property type="project" value="UniProtKB-KW"/>
</dbReference>
<sequence>MDSVNATSIEKMIADFEVIRLVKAALTPFEVNEETLCLDDIKEQAHTGGFVACDYTLDYFMDLYMPHIGGRDAKTKSPTYYEDSIQEEIERLMDEFENNRPELDADTKARVRTVLLKSGLPADILDRIEAM</sequence>
<keyword evidence="1" id="KW-0489">Methyltransferase</keyword>
<dbReference type="RefSeq" id="WP_216471337.1">
    <property type="nucleotide sequence ID" value="NZ_JAHLQI010000014.1"/>
</dbReference>
<gene>
    <name evidence="1" type="ORF">KQI75_13420</name>
</gene>